<dbReference type="InterPro" id="IPR008271">
    <property type="entry name" value="Ser/Thr_kinase_AS"/>
</dbReference>
<dbReference type="CDD" id="cd14016">
    <property type="entry name" value="STKc_CK1"/>
    <property type="match status" value="1"/>
</dbReference>
<dbReference type="Pfam" id="PF00069">
    <property type="entry name" value="Pkinase"/>
    <property type="match status" value="1"/>
</dbReference>
<sequence>MAGLLFMKINNVSIDRDHKVIAMRPSLACSVREGPILVGDQYQLVTKLGKGSFSEVWLGNNINNGEEVALKTERVGTPFPNLRFENEVYQSFAGGTGIPKVFWYGQLNNQGILYNVMALERLGPSLNNLLDRCDGTFSLKTTLMLADQMLECIEFVHDNNFIHRDIKLDNFLMGAGANRSKLYLIDFGLALRYRDPTTGIHVDFSRGKFFMGTALFASLNAHLGFSQGRRDDLESIGYVLVSILSGSLPWSKAKGLRREQVCAKVKASKMATSMDKLCKGLPPVFKKYFEYCLNLKYEELPNYTHLRENFRKLFRKQGYRNDYVYDWDLGVDKNGKAVKKIPHTEKKSACVIA</sequence>
<organism evidence="7 8">
    <name type="scientific">Orchesella dallaii</name>
    <dbReference type="NCBI Taxonomy" id="48710"/>
    <lineage>
        <taxon>Eukaryota</taxon>
        <taxon>Metazoa</taxon>
        <taxon>Ecdysozoa</taxon>
        <taxon>Arthropoda</taxon>
        <taxon>Hexapoda</taxon>
        <taxon>Collembola</taxon>
        <taxon>Entomobryomorpha</taxon>
        <taxon>Entomobryoidea</taxon>
        <taxon>Orchesellidae</taxon>
        <taxon>Orchesellinae</taxon>
        <taxon>Orchesella</taxon>
    </lineage>
</organism>
<dbReference type="Gene3D" id="1.10.510.10">
    <property type="entry name" value="Transferase(Phosphotransferase) domain 1"/>
    <property type="match status" value="1"/>
</dbReference>
<dbReference type="InterPro" id="IPR017441">
    <property type="entry name" value="Protein_kinase_ATP_BS"/>
</dbReference>
<dbReference type="EC" id="2.7.11.1" evidence="1"/>
<keyword evidence="8" id="KW-1185">Reference proteome</keyword>
<keyword evidence="3 4" id="KW-0067">ATP-binding</keyword>
<gene>
    <name evidence="7" type="ORF">ODALV1_LOCUS24422</name>
</gene>
<name>A0ABP1RNX8_9HEXA</name>
<dbReference type="PROSITE" id="PS00108">
    <property type="entry name" value="PROTEIN_KINASE_ST"/>
    <property type="match status" value="1"/>
</dbReference>
<keyword evidence="5" id="KW-0418">Kinase</keyword>
<comment type="similarity">
    <text evidence="5">Belongs to the protein kinase superfamily.</text>
</comment>
<dbReference type="PROSITE" id="PS50011">
    <property type="entry name" value="PROTEIN_KINASE_DOM"/>
    <property type="match status" value="1"/>
</dbReference>
<evidence type="ECO:0000256" key="4">
    <source>
        <dbReference type="PROSITE-ProRule" id="PRU10141"/>
    </source>
</evidence>
<evidence type="ECO:0000256" key="3">
    <source>
        <dbReference type="ARBA" id="ARBA00022840"/>
    </source>
</evidence>
<dbReference type="SUPFAM" id="SSF56112">
    <property type="entry name" value="Protein kinase-like (PK-like)"/>
    <property type="match status" value="1"/>
</dbReference>
<reference evidence="7 8" key="1">
    <citation type="submission" date="2024-08" db="EMBL/GenBank/DDBJ databases">
        <authorList>
            <person name="Cucini C."/>
            <person name="Frati F."/>
        </authorList>
    </citation>
    <scope>NUCLEOTIDE SEQUENCE [LARGE SCALE GENOMIC DNA]</scope>
</reference>
<comment type="caution">
    <text evidence="7">The sequence shown here is derived from an EMBL/GenBank/DDBJ whole genome shotgun (WGS) entry which is preliminary data.</text>
</comment>
<feature type="domain" description="Protein kinase" evidence="6">
    <location>
        <begin position="42"/>
        <end position="314"/>
    </location>
</feature>
<evidence type="ECO:0000259" key="6">
    <source>
        <dbReference type="PROSITE" id="PS50011"/>
    </source>
</evidence>
<protein>
    <recommendedName>
        <fullName evidence="1">non-specific serine/threonine protein kinase</fullName>
        <ecNumber evidence="1">2.7.11.1</ecNumber>
    </recommendedName>
</protein>
<dbReference type="EMBL" id="CAXLJM020000091">
    <property type="protein sequence ID" value="CAL8131991.1"/>
    <property type="molecule type" value="Genomic_DNA"/>
</dbReference>
<keyword evidence="2 4" id="KW-0547">Nucleotide-binding</keyword>
<dbReference type="PANTHER" id="PTHR11909">
    <property type="entry name" value="CASEIN KINASE-RELATED"/>
    <property type="match status" value="1"/>
</dbReference>
<evidence type="ECO:0000256" key="2">
    <source>
        <dbReference type="ARBA" id="ARBA00022741"/>
    </source>
</evidence>
<feature type="binding site" evidence="4">
    <location>
        <position position="71"/>
    </location>
    <ligand>
        <name>ATP</name>
        <dbReference type="ChEBI" id="CHEBI:30616"/>
    </ligand>
</feature>
<evidence type="ECO:0000313" key="8">
    <source>
        <dbReference type="Proteomes" id="UP001642540"/>
    </source>
</evidence>
<accession>A0ABP1RNX8</accession>
<dbReference type="InterPro" id="IPR050235">
    <property type="entry name" value="CK1_Ser-Thr_kinase"/>
</dbReference>
<evidence type="ECO:0000313" key="7">
    <source>
        <dbReference type="EMBL" id="CAL8131991.1"/>
    </source>
</evidence>
<dbReference type="SMART" id="SM00220">
    <property type="entry name" value="S_TKc"/>
    <property type="match status" value="1"/>
</dbReference>
<keyword evidence="5" id="KW-0808">Transferase</keyword>
<dbReference type="PROSITE" id="PS00107">
    <property type="entry name" value="PROTEIN_KINASE_ATP"/>
    <property type="match status" value="1"/>
</dbReference>
<dbReference type="Proteomes" id="UP001642540">
    <property type="component" value="Unassembled WGS sequence"/>
</dbReference>
<dbReference type="InterPro" id="IPR000719">
    <property type="entry name" value="Prot_kinase_dom"/>
</dbReference>
<proteinExistence type="inferred from homology"/>
<evidence type="ECO:0000256" key="1">
    <source>
        <dbReference type="ARBA" id="ARBA00012513"/>
    </source>
</evidence>
<dbReference type="InterPro" id="IPR011009">
    <property type="entry name" value="Kinase-like_dom_sf"/>
</dbReference>
<keyword evidence="5" id="KW-0723">Serine/threonine-protein kinase</keyword>
<evidence type="ECO:0000256" key="5">
    <source>
        <dbReference type="RuleBase" id="RU000304"/>
    </source>
</evidence>